<dbReference type="InterPro" id="IPR014198">
    <property type="entry name" value="Spore_III_AB"/>
</dbReference>
<dbReference type="Pfam" id="PF09548">
    <property type="entry name" value="Spore_III_AB"/>
    <property type="match status" value="1"/>
</dbReference>
<gene>
    <name evidence="1" type="ORF">Q5761_05840</name>
</gene>
<dbReference type="PIRSF" id="PIRSF021435">
    <property type="entry name" value="SpoIIIAB"/>
    <property type="match status" value="1"/>
</dbReference>
<dbReference type="RefSeq" id="WP_135225476.1">
    <property type="nucleotide sequence ID" value="NZ_CP132508.1"/>
</dbReference>
<dbReference type="EMBL" id="CP132508">
    <property type="protein sequence ID" value="WPD20149.1"/>
    <property type="molecule type" value="Genomic_DNA"/>
</dbReference>
<reference evidence="1 2" key="1">
    <citation type="submission" date="2023-08" db="EMBL/GenBank/DDBJ databases">
        <title>Genome sequence of Thermaerobacter compostii strain Ins1, a spore-forming filamentous bacterium isolated from a deep geothermal reservoir.</title>
        <authorList>
            <person name="Bregnard D."/>
            <person name="Gonzalez D."/>
            <person name="Junier P."/>
        </authorList>
    </citation>
    <scope>NUCLEOTIDE SEQUENCE [LARGE SCALE GENOMIC DNA]</scope>
    <source>
        <strain evidence="1 2">Ins1</strain>
    </source>
</reference>
<keyword evidence="2" id="KW-1185">Reference proteome</keyword>
<proteinExistence type="predicted"/>
<organism evidence="1 2">
    <name type="scientific">Thermaerobacter composti</name>
    <dbReference type="NCBI Taxonomy" id="554949"/>
    <lineage>
        <taxon>Bacteria</taxon>
        <taxon>Bacillati</taxon>
        <taxon>Bacillota</taxon>
        <taxon>Clostridia</taxon>
        <taxon>Eubacteriales</taxon>
        <taxon>Clostridiales Family XVII. Incertae Sedis</taxon>
        <taxon>Thermaerobacter</taxon>
    </lineage>
</organism>
<evidence type="ECO:0000313" key="1">
    <source>
        <dbReference type="EMBL" id="WPD20149.1"/>
    </source>
</evidence>
<evidence type="ECO:0000313" key="2">
    <source>
        <dbReference type="Proteomes" id="UP001304683"/>
    </source>
</evidence>
<dbReference type="Proteomes" id="UP001304683">
    <property type="component" value="Chromosome"/>
</dbReference>
<sequence length="171" mass="18092">MGWVGFGLVLLASSAWGWLRAAELARRPTALRILRSALQALESEIAFGAAPLPEAFARIARFYPDPAAVLFATAAAALDPPRSLGAAAAWEEALAAAARSAALGADDVAVLRALGPYLGATDRDDQVRHLRLAMARLEAAEAAARDLDQRWGRLYRYGGVLVGAFIGLLLL</sequence>
<name>A0ABZ0QS91_9FIRM</name>
<accession>A0ABZ0QS91</accession>
<protein>
    <submittedName>
        <fullName evidence="1">Stage III sporulation protein AB</fullName>
    </submittedName>
</protein>